<evidence type="ECO:0000256" key="2">
    <source>
        <dbReference type="SAM" id="Phobius"/>
    </source>
</evidence>
<organism evidence="3">
    <name type="scientific">Amphora coffeiformis</name>
    <dbReference type="NCBI Taxonomy" id="265554"/>
    <lineage>
        <taxon>Eukaryota</taxon>
        <taxon>Sar</taxon>
        <taxon>Stramenopiles</taxon>
        <taxon>Ochrophyta</taxon>
        <taxon>Bacillariophyta</taxon>
        <taxon>Bacillariophyceae</taxon>
        <taxon>Bacillariophycidae</taxon>
        <taxon>Thalassiophysales</taxon>
        <taxon>Catenulaceae</taxon>
        <taxon>Amphora</taxon>
    </lineage>
</organism>
<dbReference type="Pfam" id="PF15993">
    <property type="entry name" value="Fuseless"/>
    <property type="match status" value="2"/>
</dbReference>
<feature type="region of interest" description="Disordered" evidence="1">
    <location>
        <begin position="79"/>
        <end position="101"/>
    </location>
</feature>
<feature type="transmembrane region" description="Helical" evidence="2">
    <location>
        <begin position="238"/>
        <end position="259"/>
    </location>
</feature>
<keyword evidence="2" id="KW-1133">Transmembrane helix</keyword>
<feature type="transmembrane region" description="Helical" evidence="2">
    <location>
        <begin position="461"/>
        <end position="483"/>
    </location>
</feature>
<evidence type="ECO:0000256" key="1">
    <source>
        <dbReference type="SAM" id="MobiDB-lite"/>
    </source>
</evidence>
<dbReference type="EMBL" id="HBIM01017320">
    <property type="protein sequence ID" value="CAE0416304.1"/>
    <property type="molecule type" value="Transcribed_RNA"/>
</dbReference>
<reference evidence="3" key="1">
    <citation type="submission" date="2021-01" db="EMBL/GenBank/DDBJ databases">
        <authorList>
            <person name="Corre E."/>
            <person name="Pelletier E."/>
            <person name="Niang G."/>
            <person name="Scheremetjew M."/>
            <person name="Finn R."/>
            <person name="Kale V."/>
            <person name="Holt S."/>
            <person name="Cochrane G."/>
            <person name="Meng A."/>
            <person name="Brown T."/>
            <person name="Cohen L."/>
        </authorList>
    </citation>
    <scope>NUCLEOTIDE SEQUENCE</scope>
    <source>
        <strain evidence="3">CCMP127</strain>
    </source>
</reference>
<gene>
    <name evidence="3" type="ORF">ACOF00016_LOCUS13362</name>
</gene>
<accession>A0A7S3LAJ3</accession>
<proteinExistence type="predicted"/>
<sequence>MEYFKSTETISNDMKERGKEMLVEEGDAPVEHDEDAPPLSDNQQHSVISKDMCVLSTERNSDIKDSVIELIELESFNTTASSSKHAKPQERQGNEENIPKPPSFGRQVIDFFLDWCCSIWVGFLVVSYWRGTWTLLDIWSCNQPASSGMINGQAFCFVGLQGEETYTDIRQKSAWHSLLAGYSLLAVGLYALNRGWWQPSSLRAFMHLHDPSVRSTMSTNTEGTANFRVTPVKTIIRFAIVYVLGNGTVCLWRGIWYLLDAHVFPNDVLKSFWTTTVAGFLLCFSLCSGASLLAPPAIFLLDGPSRSAPPLASTILTSYRSVTLPVGEDDVLNELDSMFVVLLDMALSYLVLPWGVVGFWRGLWSLMDHYLWGFTMEDNELHASVWISLAIGTACLILASDDSMQFVQFDKSKSSPMFSSIASETIGRIRTVVLAVGAVNVWRAFWYIWDEWLGETSVWSAALSHVLAVAGLFMMGCLSCIAAPPATMGVDATAHPFCADEPLFSNVPVPYEALRGCSMGRSPDRILGTRVLAEVFLPPPVSERFAASLRNVDSRFNLQNRDESISSEYLSLRHQSLRKGSDFFRNR</sequence>
<dbReference type="PANTHER" id="PTHR35270:SF2">
    <property type="entry name" value="FUSELESS, ISOFORM A"/>
    <property type="match status" value="1"/>
</dbReference>
<dbReference type="AlphaFoldDB" id="A0A7S3LAJ3"/>
<protein>
    <submittedName>
        <fullName evidence="3">Uncharacterized protein</fullName>
    </submittedName>
</protein>
<keyword evidence="2" id="KW-0472">Membrane</keyword>
<feature type="transmembrane region" description="Helical" evidence="2">
    <location>
        <begin position="279"/>
        <end position="301"/>
    </location>
</feature>
<evidence type="ECO:0000313" key="3">
    <source>
        <dbReference type="EMBL" id="CAE0416304.1"/>
    </source>
</evidence>
<feature type="transmembrane region" description="Helical" evidence="2">
    <location>
        <begin position="339"/>
        <end position="361"/>
    </location>
</feature>
<feature type="transmembrane region" description="Helical" evidence="2">
    <location>
        <begin position="381"/>
        <end position="399"/>
    </location>
</feature>
<keyword evidence="2" id="KW-0812">Transmembrane</keyword>
<feature type="region of interest" description="Disordered" evidence="1">
    <location>
        <begin position="25"/>
        <end position="44"/>
    </location>
</feature>
<dbReference type="InterPro" id="IPR032751">
    <property type="entry name" value="Fuseless"/>
</dbReference>
<feature type="compositionally biased region" description="Basic and acidic residues" evidence="1">
    <location>
        <begin position="87"/>
        <end position="98"/>
    </location>
</feature>
<name>A0A7S3LAJ3_9STRA</name>
<dbReference type="PANTHER" id="PTHR35270">
    <property type="entry name" value="FUSELESS, ISOFORM A"/>
    <property type="match status" value="1"/>
</dbReference>
<feature type="transmembrane region" description="Helical" evidence="2">
    <location>
        <begin position="174"/>
        <end position="193"/>
    </location>
</feature>
<feature type="compositionally biased region" description="Acidic residues" evidence="1">
    <location>
        <begin position="25"/>
        <end position="36"/>
    </location>
</feature>